<dbReference type="InterPro" id="IPR011220">
    <property type="entry name" value="UCP028205"/>
</dbReference>
<proteinExistence type="predicted"/>
<dbReference type="CDD" id="cd16329">
    <property type="entry name" value="LolA_like"/>
    <property type="match status" value="1"/>
</dbReference>
<evidence type="ECO:0000256" key="5">
    <source>
        <dbReference type="SAM" id="SignalP"/>
    </source>
</evidence>
<dbReference type="AlphaFoldDB" id="A0A222FGF7"/>
<dbReference type="PIRSF" id="PIRSF028205">
    <property type="entry name" value="UCP028205"/>
    <property type="match status" value="1"/>
</dbReference>
<keyword evidence="3 5" id="KW-0732">Signal</keyword>
<evidence type="ECO:0000256" key="2">
    <source>
        <dbReference type="ARBA" id="ARBA00022448"/>
    </source>
</evidence>
<feature type="signal peptide" evidence="5">
    <location>
        <begin position="1"/>
        <end position="31"/>
    </location>
</feature>
<evidence type="ECO:0000259" key="6">
    <source>
        <dbReference type="Pfam" id="PF17131"/>
    </source>
</evidence>
<name>A0A222FGF7_9GAMM</name>
<protein>
    <submittedName>
        <fullName evidence="7">Outer membrane lipoprotein-sorting protein</fullName>
    </submittedName>
</protein>
<feature type="chain" id="PRO_5012849796" evidence="5">
    <location>
        <begin position="32"/>
        <end position="258"/>
    </location>
</feature>
<dbReference type="Proteomes" id="UP000202440">
    <property type="component" value="Chromosome"/>
</dbReference>
<evidence type="ECO:0000256" key="1">
    <source>
        <dbReference type="ARBA" id="ARBA00011245"/>
    </source>
</evidence>
<dbReference type="InterPro" id="IPR033399">
    <property type="entry name" value="TP_0789-like"/>
</dbReference>
<gene>
    <name evidence="7" type="ORF">CHH28_02925</name>
</gene>
<dbReference type="Gene3D" id="2.50.20.10">
    <property type="entry name" value="Lipoprotein localisation LolA/LolB/LppX"/>
    <property type="match status" value="1"/>
</dbReference>
<dbReference type="GO" id="GO:0015031">
    <property type="term" value="P:protein transport"/>
    <property type="evidence" value="ECO:0007669"/>
    <property type="project" value="UniProtKB-KW"/>
</dbReference>
<dbReference type="Pfam" id="PF17131">
    <property type="entry name" value="LolA_like"/>
    <property type="match status" value="1"/>
</dbReference>
<keyword evidence="7" id="KW-0449">Lipoprotein</keyword>
<keyword evidence="2" id="KW-0813">Transport</keyword>
<dbReference type="InterPro" id="IPR029046">
    <property type="entry name" value="LolA/LolB/LppX"/>
</dbReference>
<reference evidence="7 8" key="1">
    <citation type="submission" date="2017-07" db="EMBL/GenBank/DDBJ databases">
        <title>Annotated genome sequence of Bacterioplanes sanyensis isolated from Red Sea.</title>
        <authorList>
            <person name="Rehman Z.U."/>
        </authorList>
    </citation>
    <scope>NUCLEOTIDE SEQUENCE [LARGE SCALE GENOMIC DNA]</scope>
    <source>
        <strain evidence="7 8">NV9</strain>
    </source>
</reference>
<evidence type="ECO:0000313" key="8">
    <source>
        <dbReference type="Proteomes" id="UP000202440"/>
    </source>
</evidence>
<evidence type="ECO:0000256" key="3">
    <source>
        <dbReference type="ARBA" id="ARBA00022729"/>
    </source>
</evidence>
<comment type="subunit">
    <text evidence="1">Monomer.</text>
</comment>
<dbReference type="EMBL" id="CP022530">
    <property type="protein sequence ID" value="ASP37686.1"/>
    <property type="molecule type" value="Genomic_DNA"/>
</dbReference>
<evidence type="ECO:0000256" key="4">
    <source>
        <dbReference type="ARBA" id="ARBA00022927"/>
    </source>
</evidence>
<sequence length="258" mass="29177">MHCVFHKVFMSLIKLGSATLLLLLTTILAAAAEPDANELLQRFDQLRGYGDQGFSFVIENSSHQPEKAPHTNRLKVRVLSDLSLVSFLSPEREKGRAMLKDGKNMWLYIPGTRKVIRVTPAQRLIGQASNGDVMGTTLSGQYQVAAKQAVQWQQQSSWQLSLQPLQEGATYGRIELWLSQQSPAMPQQAEFYSRSGKLLKTAIYEEVSEFNGHEKLARIKLVDAVRPQHYTIMNFSEYQPEDLDAAIFNKDALQYLDF</sequence>
<keyword evidence="4" id="KW-0653">Protein transport</keyword>
<feature type="domain" description="Uncharacterized protein TP-0789" evidence="6">
    <location>
        <begin position="81"/>
        <end position="254"/>
    </location>
</feature>
<dbReference type="KEGG" id="bsan:CHH28_02925"/>
<dbReference type="SUPFAM" id="SSF89392">
    <property type="entry name" value="Prokaryotic lipoproteins and lipoprotein localization factors"/>
    <property type="match status" value="1"/>
</dbReference>
<organism evidence="7 8">
    <name type="scientific">Bacterioplanes sanyensis</name>
    <dbReference type="NCBI Taxonomy" id="1249553"/>
    <lineage>
        <taxon>Bacteria</taxon>
        <taxon>Pseudomonadati</taxon>
        <taxon>Pseudomonadota</taxon>
        <taxon>Gammaproteobacteria</taxon>
        <taxon>Oceanospirillales</taxon>
        <taxon>Oceanospirillaceae</taxon>
        <taxon>Bacterioplanes</taxon>
    </lineage>
</organism>
<accession>A0A222FGF7</accession>
<evidence type="ECO:0000313" key="7">
    <source>
        <dbReference type="EMBL" id="ASP37686.1"/>
    </source>
</evidence>
<keyword evidence="8" id="KW-1185">Reference proteome</keyword>